<dbReference type="PANTHER" id="PTHR19278">
    <property type="entry name" value="OROTATE PHOSPHORIBOSYLTRANSFERASE"/>
    <property type="match status" value="1"/>
</dbReference>
<protein>
    <recommendedName>
        <fullName evidence="4">Transcriptional regulator GfcR</fullName>
    </recommendedName>
</protein>
<sequence length="200" mass="22137">MVDSMKKEILEKVLELKNSGLSIGEIADELNISTDTARYLVLNAEKLLEKSEPIDLDIYVDWRNIGSSGERLRYLSLIMADIIKSRNIDFDIVIGISNSGIPLATLIASELKKEFGVYITKKDENKGSLSKNFSPATYKKAIIIDDIVTSGKTLTECIKKLKEVCSPKLIVVLIDKSGLNEIEGIPLVPLIRVSGIKVEK</sequence>
<comment type="similarity">
    <text evidence="4">Belongs to the purine/pyrimidine phosphoribosyltransferase family. GfcR subfamily.</text>
</comment>
<name>D5VTC5_METIM</name>
<dbReference type="HAMAP" id="MF_01214">
    <property type="entry name" value="GfcR"/>
    <property type="match status" value="1"/>
</dbReference>
<evidence type="ECO:0000259" key="5">
    <source>
        <dbReference type="Pfam" id="PF00156"/>
    </source>
</evidence>
<evidence type="ECO:0000313" key="7">
    <source>
        <dbReference type="Proteomes" id="UP000002061"/>
    </source>
</evidence>
<keyword evidence="3 4" id="KW-0804">Transcription</keyword>
<dbReference type="GO" id="GO:0003677">
    <property type="term" value="F:DNA binding"/>
    <property type="evidence" value="ECO:0007669"/>
    <property type="project" value="UniProtKB-UniRule"/>
</dbReference>
<dbReference type="Proteomes" id="UP000002061">
    <property type="component" value="Chromosome"/>
</dbReference>
<dbReference type="AlphaFoldDB" id="D5VTC5"/>
<dbReference type="GO" id="GO:0010468">
    <property type="term" value="P:regulation of gene expression"/>
    <property type="evidence" value="ECO:0007669"/>
    <property type="project" value="UniProtKB-UniRule"/>
</dbReference>
<dbReference type="HOGENOM" id="CLU_111001_0_0_2"/>
<keyword evidence="7" id="KW-1185">Reference proteome</keyword>
<dbReference type="Pfam" id="PF00156">
    <property type="entry name" value="Pribosyltran"/>
    <property type="match status" value="1"/>
</dbReference>
<dbReference type="Gene3D" id="3.40.50.2020">
    <property type="match status" value="1"/>
</dbReference>
<dbReference type="InterPro" id="IPR000836">
    <property type="entry name" value="PRTase_dom"/>
</dbReference>
<evidence type="ECO:0000256" key="2">
    <source>
        <dbReference type="ARBA" id="ARBA00023125"/>
    </source>
</evidence>
<accession>D5VTC5</accession>
<comment type="domain">
    <text evidence="4">Contains an N-terminal DNA-binding winged helix-turn-helix domain and a C-terminal regulatory domain (or effector binding domain) resembling phosphoribosyltransferase (PRT) domain.</text>
</comment>
<dbReference type="Gene3D" id="1.10.10.60">
    <property type="entry name" value="Homeodomain-like"/>
    <property type="match status" value="1"/>
</dbReference>
<feature type="domain" description="Phosphoribosyltransferase" evidence="5">
    <location>
        <begin position="65"/>
        <end position="176"/>
    </location>
</feature>
<keyword evidence="6" id="KW-0328">Glycosyltransferase</keyword>
<dbReference type="STRING" id="573063.Metin_1175"/>
<keyword evidence="2 4" id="KW-0238">DNA-binding</keyword>
<dbReference type="CDD" id="cd06223">
    <property type="entry name" value="PRTases_typeI"/>
    <property type="match status" value="1"/>
</dbReference>
<dbReference type="InterPro" id="IPR022854">
    <property type="entry name" value="GfcR-like"/>
</dbReference>
<evidence type="ECO:0000256" key="1">
    <source>
        <dbReference type="ARBA" id="ARBA00023015"/>
    </source>
</evidence>
<dbReference type="eggNOG" id="arCOG00028">
    <property type="taxonomic scope" value="Archaea"/>
</dbReference>
<dbReference type="EMBL" id="CP002009">
    <property type="protein sequence ID" value="ADG13828.1"/>
    <property type="molecule type" value="Genomic_DNA"/>
</dbReference>
<dbReference type="InterPro" id="IPR013324">
    <property type="entry name" value="RNA_pol_sigma_r3/r4-like"/>
</dbReference>
<evidence type="ECO:0000313" key="6">
    <source>
        <dbReference type="EMBL" id="ADG13828.1"/>
    </source>
</evidence>
<proteinExistence type="inferred from homology"/>
<dbReference type="GO" id="GO:0006222">
    <property type="term" value="P:UMP biosynthetic process"/>
    <property type="evidence" value="ECO:0007669"/>
    <property type="project" value="TreeGrafter"/>
</dbReference>
<dbReference type="KEGG" id="mif:Metin_1175"/>
<gene>
    <name evidence="4" type="primary">gfcR</name>
    <name evidence="6" type="ordered locus">Metin_1175</name>
</gene>
<evidence type="ECO:0000256" key="4">
    <source>
        <dbReference type="HAMAP-Rule" id="MF_01214"/>
    </source>
</evidence>
<dbReference type="SUPFAM" id="SSF88659">
    <property type="entry name" value="Sigma3 and sigma4 domains of RNA polymerase sigma factors"/>
    <property type="match status" value="1"/>
</dbReference>
<keyword evidence="1 4" id="KW-0805">Transcription regulation</keyword>
<reference evidence="6" key="1">
    <citation type="submission" date="2010-04" db="EMBL/GenBank/DDBJ databases">
        <title>Complete sequence of Methanocaldococcus infernus ME.</title>
        <authorList>
            <consortium name="US DOE Joint Genome Institute"/>
            <person name="Lucas S."/>
            <person name="Copeland A."/>
            <person name="Lapidus A."/>
            <person name="Cheng J.-F."/>
            <person name="Bruce D."/>
            <person name="Goodwin L."/>
            <person name="Pitluck S."/>
            <person name="Munk A.C."/>
            <person name="Detter J.C."/>
            <person name="Han C."/>
            <person name="Tapia R."/>
            <person name="Land M."/>
            <person name="Hauser L."/>
            <person name="Kyrpides N."/>
            <person name="Mikhailova N."/>
            <person name="Sieprawska-Lupa M."/>
            <person name="Whitman W.B."/>
            <person name="Woyke T."/>
        </authorList>
    </citation>
    <scope>NUCLEOTIDE SEQUENCE [LARGE SCALE GENOMIC DNA]</scope>
    <source>
        <strain evidence="6">ME</strain>
    </source>
</reference>
<dbReference type="GO" id="GO:0019856">
    <property type="term" value="P:pyrimidine nucleobase biosynthetic process"/>
    <property type="evidence" value="ECO:0007669"/>
    <property type="project" value="TreeGrafter"/>
</dbReference>
<dbReference type="PANTHER" id="PTHR19278:SF41">
    <property type="entry name" value="PYRE-LIKE PROTEIN"/>
    <property type="match status" value="1"/>
</dbReference>
<organism evidence="6 7">
    <name type="scientific">Methanocaldococcus infernus (strain DSM 11812 / JCM 15783 / ME)</name>
    <dbReference type="NCBI Taxonomy" id="573063"/>
    <lineage>
        <taxon>Archaea</taxon>
        <taxon>Methanobacteriati</taxon>
        <taxon>Methanobacteriota</taxon>
        <taxon>Methanomada group</taxon>
        <taxon>Methanococci</taxon>
        <taxon>Methanococcales</taxon>
        <taxon>Methanocaldococcaceae</taxon>
        <taxon>Methanocaldococcus</taxon>
    </lineage>
</organism>
<dbReference type="GO" id="GO:0004588">
    <property type="term" value="F:orotate phosphoribosyltransferase activity"/>
    <property type="evidence" value="ECO:0007669"/>
    <property type="project" value="TreeGrafter"/>
</dbReference>
<evidence type="ECO:0000256" key="3">
    <source>
        <dbReference type="ARBA" id="ARBA00023163"/>
    </source>
</evidence>
<dbReference type="InterPro" id="IPR029057">
    <property type="entry name" value="PRTase-like"/>
</dbReference>
<keyword evidence="6" id="KW-0808">Transferase</keyword>
<dbReference type="NCBIfam" id="NF002620">
    <property type="entry name" value="PRK02277.1"/>
    <property type="match status" value="1"/>
</dbReference>
<dbReference type="SUPFAM" id="SSF53271">
    <property type="entry name" value="PRTase-like"/>
    <property type="match status" value="1"/>
</dbReference>